<accession>A0A178F6A8</accession>
<evidence type="ECO:0000313" key="4">
    <source>
        <dbReference type="EMBL" id="OAL67891.1"/>
    </source>
</evidence>
<protein>
    <recommendedName>
        <fullName evidence="3">VWFA domain-containing protein</fullName>
    </recommendedName>
</protein>
<proteinExistence type="predicted"/>
<dbReference type="PROSITE" id="PS50234">
    <property type="entry name" value="VWFA"/>
    <property type="match status" value="1"/>
</dbReference>
<feature type="compositionally biased region" description="Low complexity" evidence="1">
    <location>
        <begin position="11"/>
        <end position="27"/>
    </location>
</feature>
<feature type="compositionally biased region" description="Low complexity" evidence="1">
    <location>
        <begin position="369"/>
        <end position="379"/>
    </location>
</feature>
<evidence type="ECO:0000259" key="3">
    <source>
        <dbReference type="PROSITE" id="PS50234"/>
    </source>
</evidence>
<keyword evidence="2" id="KW-0812">Transmembrane</keyword>
<dbReference type="InterPro" id="IPR036465">
    <property type="entry name" value="vWFA_dom_sf"/>
</dbReference>
<dbReference type="PANTHER" id="PTHR34706:SF2">
    <property type="entry name" value="RFEF"/>
    <property type="match status" value="1"/>
</dbReference>
<keyword evidence="2" id="KW-1133">Transmembrane helix</keyword>
<dbReference type="EMBL" id="LHPM01000009">
    <property type="protein sequence ID" value="OAL67891.1"/>
    <property type="molecule type" value="Genomic_DNA"/>
</dbReference>
<dbReference type="Proteomes" id="UP000243015">
    <property type="component" value="Unassembled WGS sequence"/>
</dbReference>
<dbReference type="SUPFAM" id="SSF53300">
    <property type="entry name" value="vWA-like"/>
    <property type="match status" value="1"/>
</dbReference>
<dbReference type="Gene3D" id="2.60.40.2970">
    <property type="match status" value="1"/>
</dbReference>
<evidence type="ECO:0000313" key="5">
    <source>
        <dbReference type="Proteomes" id="UP000243015"/>
    </source>
</evidence>
<evidence type="ECO:0000256" key="2">
    <source>
        <dbReference type="SAM" id="Phobius"/>
    </source>
</evidence>
<reference evidence="4 5" key="1">
    <citation type="submission" date="2016-05" db="EMBL/GenBank/DDBJ databases">
        <title>Genome sequencing of Trichophyton rubrum CMCC(F)T1i isolated from hair.</title>
        <authorList>
            <person name="Zhan P."/>
            <person name="Tao Y."/>
            <person name="Liu W."/>
        </authorList>
    </citation>
    <scope>NUCLEOTIDE SEQUENCE [LARGE SCALE GENOMIC DNA]</scope>
    <source>
        <strain evidence="5">CMCC(F)T1i</strain>
    </source>
</reference>
<feature type="compositionally biased region" description="Pro residues" evidence="1">
    <location>
        <begin position="381"/>
        <end position="403"/>
    </location>
</feature>
<dbReference type="VEuPathDB" id="FungiDB:TERG_06379"/>
<feature type="compositionally biased region" description="Pro residues" evidence="1">
    <location>
        <begin position="888"/>
        <end position="901"/>
    </location>
</feature>
<evidence type="ECO:0000256" key="1">
    <source>
        <dbReference type="SAM" id="MobiDB-lite"/>
    </source>
</evidence>
<organism evidence="4 5">
    <name type="scientific">Trichophyton rubrum</name>
    <name type="common">Athlete's foot fungus</name>
    <name type="synonym">Epidermophyton rubrum</name>
    <dbReference type="NCBI Taxonomy" id="5551"/>
    <lineage>
        <taxon>Eukaryota</taxon>
        <taxon>Fungi</taxon>
        <taxon>Dikarya</taxon>
        <taxon>Ascomycota</taxon>
        <taxon>Pezizomycotina</taxon>
        <taxon>Eurotiomycetes</taxon>
        <taxon>Eurotiomycetidae</taxon>
        <taxon>Onygenales</taxon>
        <taxon>Arthrodermataceae</taxon>
        <taxon>Trichophyton</taxon>
    </lineage>
</organism>
<name>A0A178F6A8_TRIRU</name>
<feature type="region of interest" description="Disordered" evidence="1">
    <location>
        <begin position="1"/>
        <end position="40"/>
    </location>
</feature>
<feature type="transmembrane region" description="Helical" evidence="2">
    <location>
        <begin position="53"/>
        <end position="71"/>
    </location>
</feature>
<dbReference type="AlphaFoldDB" id="A0A178F6A8"/>
<dbReference type="VEuPathDB" id="FungiDB:TERG_06378"/>
<keyword evidence="2" id="KW-0472">Membrane</keyword>
<dbReference type="PANTHER" id="PTHR34706">
    <property type="entry name" value="SLR1338 PROTEIN"/>
    <property type="match status" value="1"/>
</dbReference>
<feature type="compositionally biased region" description="Low complexity" evidence="1">
    <location>
        <begin position="418"/>
        <end position="467"/>
    </location>
</feature>
<feature type="domain" description="VWFA" evidence="3">
    <location>
        <begin position="608"/>
        <end position="817"/>
    </location>
</feature>
<feature type="region of interest" description="Disordered" evidence="1">
    <location>
        <begin position="349"/>
        <end position="545"/>
    </location>
</feature>
<dbReference type="InterPro" id="IPR002035">
    <property type="entry name" value="VWF_A"/>
</dbReference>
<comment type="caution">
    <text evidence="4">The sequence shown here is derived from an EMBL/GenBank/DDBJ whole genome shotgun (WGS) entry which is preliminary data.</text>
</comment>
<gene>
    <name evidence="4" type="ORF">A7C99_1023</name>
</gene>
<feature type="region of interest" description="Disordered" evidence="1">
    <location>
        <begin position="823"/>
        <end position="915"/>
    </location>
</feature>
<dbReference type="Gene3D" id="3.40.50.410">
    <property type="entry name" value="von Willebrand factor, type A domain"/>
    <property type="match status" value="1"/>
</dbReference>
<sequence>MIAESKHQRQRQQQPPSSSLNLVTSSSAPTTGSREEEEEEQTLVVFMPTVGNLVYRASIFGIFAFALIVYLTTSSPWMPFTENCSDCSSPAMDDQLSFLQISICPGREIVPKDEELKLKVTVTNTADSPATLLTWNTVFDTLAPSLGVFTLRDLTDGTEVEQNIMMIRRQMPARERDLVELGPKQSTETSVVFNNLELTSGHKYSVQANGFWQTVWTKPKSEVVSHYLDLSGGMNGDFSSNTVEFSKCLGRVVKQLAAKEDGTAHAEKDNAEGRVAEACGSRSRLRPVSRLAAYYYHYYHHHHHHHHQNNNPPIESPAISSSLALAARSLLSLSSASVMGLASKMAAANQGAPSSYPGGPPPPGGGPAYPGQQQYQAYPGPGGPGGPPPPQASPQPQAPPWSASPPQSGTPNPYYRNQQQSPQPHQQHNAYGQQPVYGQPQPYGQQPGYGQQQPQYGQQQQPYGQEQQQHHHQPYGAPPQLPAYGQQYPPNQAQYGQGPPGQFRAGQPGYPPQGGPGYPSQGGAPGYPPGPQGGQQFNAPPTPQQQAAYKQVLQSCINEKNLQGMYPPNSPILDQIVSRISGQVDQLCATWRVPREVGQDVVKLALFDVILYIDDSGSMQFEENGERIKDLKLILSRVTYAASLFDDDGIQVRFMNSNEQGNNIHNEGQVEALMQRMQFKGLTPMGTSLKNKVLEPLVLAPARANQLKKPVLVITITDGQPAGEAQGAVFDAIRSATQELQSNPRYGRGAVSFQFAQVGNDLKAREFLSKLDEEPGIGELVDCTSNFEVEQDEMSRANPPVDLTPELWLAKMLLGAIDSSYDTKDEKTQRAPGGAPPPGGQYNAPPQGQYGGYGQQPPPQGGYPGGGYNQPPPPGGYGQPPQQGGYGRPPPGPPQGGPGYPPQGGYGAPPPGGRY</sequence>